<comment type="caution">
    <text evidence="2">The sequence shown here is derived from an EMBL/GenBank/DDBJ whole genome shotgun (WGS) entry which is preliminary data.</text>
</comment>
<proteinExistence type="predicted"/>
<evidence type="ECO:0000313" key="2">
    <source>
        <dbReference type="EMBL" id="GEY84534.1"/>
    </source>
</evidence>
<gene>
    <name evidence="2" type="ORF">Tci_456508</name>
</gene>
<sequence>MFERLSRYPISVRVFPDPILFLAGLKPLWEHGQQRPAIMVGGKEMAFRNFIYTEDVDDLAFLPKEPSLGFGIGSPSALVNTKPPKDVEEPEVQPPEVTTDSGESLKADVFVVHPGSVDSHIKERKCKIKGGLPNCFELKDANVCHLKISAITPPAWKGYLDNQMDLELLDLFDRCYARQVVMDNAVNRRAREFLQVIKKMSGEADVIKARERSHEDECEGLQVKCEAAMAEFDQNPDVLALREKISSLTADVKEQKEPNKARLKAVEASLHKEVEELKQDRKDVVSKVVPYAAMKLVHSYKLGMLVGKLVSSAITYGRCRAYEQGSNDFATATFPWLDEFVADATALIETLLSKKPPMLQKPAPSRTQMPVPSSRKVTPSSASSLNPMYPPADPVKPSLCPLE</sequence>
<organism evidence="2">
    <name type="scientific">Tanacetum cinerariifolium</name>
    <name type="common">Dalmatian daisy</name>
    <name type="synonym">Chrysanthemum cinerariifolium</name>
    <dbReference type="NCBI Taxonomy" id="118510"/>
    <lineage>
        <taxon>Eukaryota</taxon>
        <taxon>Viridiplantae</taxon>
        <taxon>Streptophyta</taxon>
        <taxon>Embryophyta</taxon>
        <taxon>Tracheophyta</taxon>
        <taxon>Spermatophyta</taxon>
        <taxon>Magnoliopsida</taxon>
        <taxon>eudicotyledons</taxon>
        <taxon>Gunneridae</taxon>
        <taxon>Pentapetalae</taxon>
        <taxon>asterids</taxon>
        <taxon>campanulids</taxon>
        <taxon>Asterales</taxon>
        <taxon>Asteraceae</taxon>
        <taxon>Asteroideae</taxon>
        <taxon>Anthemideae</taxon>
        <taxon>Anthemidinae</taxon>
        <taxon>Tanacetum</taxon>
    </lineage>
</organism>
<dbReference type="EMBL" id="BKCJ010215242">
    <property type="protein sequence ID" value="GEY84534.1"/>
    <property type="molecule type" value="Genomic_DNA"/>
</dbReference>
<feature type="compositionally biased region" description="Polar residues" evidence="1">
    <location>
        <begin position="365"/>
        <end position="386"/>
    </location>
</feature>
<protein>
    <submittedName>
        <fullName evidence="2">Uncharacterized protein</fullName>
    </submittedName>
</protein>
<accession>A0A699HWV1</accession>
<dbReference type="AlphaFoldDB" id="A0A699HWV1"/>
<evidence type="ECO:0000256" key="1">
    <source>
        <dbReference type="SAM" id="MobiDB-lite"/>
    </source>
</evidence>
<feature type="region of interest" description="Disordered" evidence="1">
    <location>
        <begin position="79"/>
        <end position="100"/>
    </location>
</feature>
<dbReference type="Gene3D" id="1.20.5.1700">
    <property type="match status" value="1"/>
</dbReference>
<name>A0A699HWV1_TANCI</name>
<feature type="region of interest" description="Disordered" evidence="1">
    <location>
        <begin position="357"/>
        <end position="403"/>
    </location>
</feature>
<reference evidence="2" key="1">
    <citation type="journal article" date="2019" name="Sci. Rep.">
        <title>Draft genome of Tanacetum cinerariifolium, the natural source of mosquito coil.</title>
        <authorList>
            <person name="Yamashiro T."/>
            <person name="Shiraishi A."/>
            <person name="Satake H."/>
            <person name="Nakayama K."/>
        </authorList>
    </citation>
    <scope>NUCLEOTIDE SEQUENCE</scope>
</reference>